<dbReference type="PANTHER" id="PTHR12526">
    <property type="entry name" value="GLYCOSYLTRANSFERASE"/>
    <property type="match status" value="1"/>
</dbReference>
<gene>
    <name evidence="2" type="ORF">UFOPK1493_02764</name>
</gene>
<sequence>MKVLVALASANRRGAEIEGTELARQLSARGEEAEVVALAPSSGAVSLDVEVLGAAPLSKATLRALRRRAKGFDVVIAYGSSTLPACAIALLGSRVPFVYRSIGDPTQWSRGGLHRLRTVLLFHRAKRVVALWPEAGEAIGRLYRLPAKRIVVIPNARDEAVFRPPSDAERAEARAAFGLTDDATVVAFVGALSAEKRPLLAIESVMQVDGAHLLIAGDGPLRGEVEAAASDSGGRVHVLGSLPDVRPVLWASDVLVNTSSTEGMPGSLIEAAMCAVPVVTTDVGAVREVVGATSSVVEPSASAETIAAAVRDVADGPGTSAADAQRFSWGAVAPQWLGALGDAAR</sequence>
<dbReference type="Pfam" id="PF13579">
    <property type="entry name" value="Glyco_trans_4_4"/>
    <property type="match status" value="1"/>
</dbReference>
<feature type="domain" description="Glycosyltransferase subfamily 4-like N-terminal" evidence="1">
    <location>
        <begin position="20"/>
        <end position="155"/>
    </location>
</feature>
<dbReference type="Gene3D" id="3.40.50.2000">
    <property type="entry name" value="Glycogen Phosphorylase B"/>
    <property type="match status" value="2"/>
</dbReference>
<dbReference type="AlphaFoldDB" id="A0A6J6EN62"/>
<dbReference type="SUPFAM" id="SSF53756">
    <property type="entry name" value="UDP-Glycosyltransferase/glycogen phosphorylase"/>
    <property type="match status" value="1"/>
</dbReference>
<protein>
    <submittedName>
        <fullName evidence="2">Unannotated protein</fullName>
    </submittedName>
</protein>
<organism evidence="2">
    <name type="scientific">freshwater metagenome</name>
    <dbReference type="NCBI Taxonomy" id="449393"/>
    <lineage>
        <taxon>unclassified sequences</taxon>
        <taxon>metagenomes</taxon>
        <taxon>ecological metagenomes</taxon>
    </lineage>
</organism>
<accession>A0A6J6EN62</accession>
<dbReference type="CDD" id="cd03801">
    <property type="entry name" value="GT4_PimA-like"/>
    <property type="match status" value="1"/>
</dbReference>
<name>A0A6J6EN62_9ZZZZ</name>
<dbReference type="EMBL" id="CAEZSR010000125">
    <property type="protein sequence ID" value="CAB4576775.1"/>
    <property type="molecule type" value="Genomic_DNA"/>
</dbReference>
<evidence type="ECO:0000313" key="2">
    <source>
        <dbReference type="EMBL" id="CAB4576775.1"/>
    </source>
</evidence>
<evidence type="ECO:0000259" key="1">
    <source>
        <dbReference type="Pfam" id="PF13579"/>
    </source>
</evidence>
<proteinExistence type="predicted"/>
<reference evidence="2" key="1">
    <citation type="submission" date="2020-05" db="EMBL/GenBank/DDBJ databases">
        <authorList>
            <person name="Chiriac C."/>
            <person name="Salcher M."/>
            <person name="Ghai R."/>
            <person name="Kavagutti S V."/>
        </authorList>
    </citation>
    <scope>NUCLEOTIDE SEQUENCE</scope>
</reference>
<dbReference type="Pfam" id="PF13692">
    <property type="entry name" value="Glyco_trans_1_4"/>
    <property type="match status" value="1"/>
</dbReference>
<dbReference type="InterPro" id="IPR028098">
    <property type="entry name" value="Glyco_trans_4-like_N"/>
</dbReference>